<feature type="compositionally biased region" description="Low complexity" evidence="2">
    <location>
        <begin position="42"/>
        <end position="56"/>
    </location>
</feature>
<dbReference type="PROSITE" id="PS50053">
    <property type="entry name" value="UBIQUITIN_2"/>
    <property type="match status" value="1"/>
</dbReference>
<dbReference type="CDD" id="cd17039">
    <property type="entry name" value="Ubl_ubiquitin_like"/>
    <property type="match status" value="1"/>
</dbReference>
<evidence type="ECO:0000313" key="4">
    <source>
        <dbReference type="EMBL" id="POY73668.1"/>
    </source>
</evidence>
<dbReference type="Proteomes" id="UP000237144">
    <property type="component" value="Unassembled WGS sequence"/>
</dbReference>
<sequence length="1355" mass="146560">MNEPTTPLCFSQTIPYDPPKVEASSPARVSLPRTKSPPVRCEPANAPASSSSAENQAQPLLLQDVVGTPVSAAAARPDPPSTLPIPILPARPSLSRLFNEQRHQRLLSAAPKAFTPSSPPSLMQRGLVGPAGYFGDSFFRPFAGRRYKDDRESPKPRKPSKVRAPSSSSFSPSSNHLPANPPDLPLPLLAKIGLHRVILPEWSGQRRAPQTVEERSRDVVDSGAGGSTAPNPNPRQSADDTVKCSGWPIADVTTVLTGGQSEFCSSDEGCGKVSGGGGGQAKLPPETPQQLRRPSTISASGSRPADLPHGLAEVCSSRVERALKAKEAAAVPCGTFGISTASEVGGCNTEVNILVQDAEHTFTMTLKVTALVDDLHEALFARSGFDPEYGYLVYGHKVLRANTRLFDYGIRNGSVLFLHARLRGGGQKRIVMDDDDWDRFDKESQRPPKRSAIPYMEWLEDRNHRLERDAVVKDDRIKELRDENDAQEAEVRQARRNVKRAQQSEEKYRQIALRNLDERKAEEELRVGLEEKVARLNSQLAAVQQELNETRSSLTVPASDKKAFFASHPAGPPSPTGSSADPAPPKPNRPHQTVSTFPAFAFLQISPDLPAPTCRPLDLSFLTPPPSPVTPSAPVISTRLVSAFTEELAPSTMLDETGRLPPTPVLPITPASVALAASSHAALVSGPDGAATVLAAQDLTSAPHFFRINSIGGRKQDKSPTEAAKEPMQQQLEQVWLGHPVQSVFAVPAFAGASGGGLTVFDFDAPATTSEPPSVLFKIDPTLAHGKQNIYAALKDEEPLTFARQFPDYCGDVHFRIFLDIISRSERFLWTLFTISKPYLPQLLSCAHLKRWAENPRASGLLLVSHSSVHKAYKLAEEANEKISLHLLSVGINPEEARRPRLLVQQVRTTGVPAFHSKTLTAISKNHTALYVMEGSANPSKQGFGGVASNDHGAAWEPASHETAVVFTAPVHSAFAQQHLLELDSFLAHLAATGRLLVTNSVTTAPIRQLPQVAQAEAALKRKKDETGLSAAEAALASATSQAWSSRFETMDTYEILSHASSSTRSPVSLETDVPAEVAAEQTSSRTAKAKTKRVLRLPNVARTFSEALPPLSASVAKWEFTKLKDGESMIVGEIVCGDCGRQFRGSLPPAKLDSYAVNHPDGSPGCPSKLQPTRPRFVSDEILQAQPDLRQAMYNAQIKHAITEPLTGKLLVQLGLSFYAWLPKSLDSSDEIRTAMSTFLSGVDPAHPQLPGMRHMLEKAQDDFAHLLNFLTKIAAPALGKRFETTKAGRKVRQRPFYAGFLKTVVRHCYSYGGAPGAVAGDGDDEEHDGGSEEEGENEDGEAGDEEDDGPEFS</sequence>
<feature type="compositionally biased region" description="Polar residues" evidence="2">
    <location>
        <begin position="1"/>
        <end position="14"/>
    </location>
</feature>
<reference evidence="4 5" key="1">
    <citation type="journal article" date="2018" name="Front. Microbiol.">
        <title>Prospects for Fungal Bioremediation of Acidic Radioactive Waste Sites: Characterization and Genome Sequence of Rhodotorula taiwanensis MD1149.</title>
        <authorList>
            <person name="Tkavc R."/>
            <person name="Matrosova V.Y."/>
            <person name="Grichenko O.E."/>
            <person name="Gostincar C."/>
            <person name="Volpe R.P."/>
            <person name="Klimenkova P."/>
            <person name="Gaidamakova E.K."/>
            <person name="Zhou C.E."/>
            <person name="Stewart B.J."/>
            <person name="Lyman M.G."/>
            <person name="Malfatti S.A."/>
            <person name="Rubinfeld B."/>
            <person name="Courtot M."/>
            <person name="Singh J."/>
            <person name="Dalgard C.L."/>
            <person name="Hamilton T."/>
            <person name="Frey K.G."/>
            <person name="Gunde-Cimerman N."/>
            <person name="Dugan L."/>
            <person name="Daly M.J."/>
        </authorList>
    </citation>
    <scope>NUCLEOTIDE SEQUENCE [LARGE SCALE GENOMIC DNA]</scope>
    <source>
        <strain evidence="4 5">MD1149</strain>
    </source>
</reference>
<gene>
    <name evidence="4" type="ORF">BMF94_3203</name>
</gene>
<evidence type="ECO:0000256" key="1">
    <source>
        <dbReference type="SAM" id="Coils"/>
    </source>
</evidence>
<dbReference type="OrthoDB" id="1658288at2759"/>
<feature type="compositionally biased region" description="Low complexity" evidence="2">
    <location>
        <begin position="162"/>
        <end position="178"/>
    </location>
</feature>
<feature type="compositionally biased region" description="Acidic residues" evidence="2">
    <location>
        <begin position="1323"/>
        <end position="1355"/>
    </location>
</feature>
<keyword evidence="1" id="KW-0175">Coiled coil</keyword>
<feature type="domain" description="Ubiquitin-like" evidence="3">
    <location>
        <begin position="351"/>
        <end position="425"/>
    </location>
</feature>
<feature type="region of interest" description="Disordered" evidence="2">
    <location>
        <begin position="1"/>
        <end position="56"/>
    </location>
</feature>
<dbReference type="Gene3D" id="3.10.20.90">
    <property type="entry name" value="Phosphatidylinositol 3-kinase Catalytic Subunit, Chain A, domain 1"/>
    <property type="match status" value="1"/>
</dbReference>
<dbReference type="EMBL" id="PJQD01000035">
    <property type="protein sequence ID" value="POY73668.1"/>
    <property type="molecule type" value="Genomic_DNA"/>
</dbReference>
<feature type="region of interest" description="Disordered" evidence="2">
    <location>
        <begin position="145"/>
        <end position="182"/>
    </location>
</feature>
<feature type="region of interest" description="Disordered" evidence="2">
    <location>
        <begin position="205"/>
        <end position="243"/>
    </location>
</feature>
<dbReference type="SUPFAM" id="SSF54236">
    <property type="entry name" value="Ubiquitin-like"/>
    <property type="match status" value="1"/>
</dbReference>
<evidence type="ECO:0000259" key="3">
    <source>
        <dbReference type="PROSITE" id="PS50053"/>
    </source>
</evidence>
<comment type="caution">
    <text evidence="4">The sequence shown here is derived from an EMBL/GenBank/DDBJ whole genome shotgun (WGS) entry which is preliminary data.</text>
</comment>
<organism evidence="4 5">
    <name type="scientific">Rhodotorula taiwanensis</name>
    <dbReference type="NCBI Taxonomy" id="741276"/>
    <lineage>
        <taxon>Eukaryota</taxon>
        <taxon>Fungi</taxon>
        <taxon>Dikarya</taxon>
        <taxon>Basidiomycota</taxon>
        <taxon>Pucciniomycotina</taxon>
        <taxon>Microbotryomycetes</taxon>
        <taxon>Sporidiobolales</taxon>
        <taxon>Sporidiobolaceae</taxon>
        <taxon>Rhodotorula</taxon>
    </lineage>
</organism>
<accession>A0A2S5BA74</accession>
<proteinExistence type="predicted"/>
<name>A0A2S5BA74_9BASI</name>
<protein>
    <recommendedName>
        <fullName evidence="3">Ubiquitin-like domain-containing protein</fullName>
    </recommendedName>
</protein>
<dbReference type="InterPro" id="IPR000626">
    <property type="entry name" value="Ubiquitin-like_dom"/>
</dbReference>
<feature type="coiled-coil region" evidence="1">
    <location>
        <begin position="463"/>
        <end position="553"/>
    </location>
</feature>
<feature type="compositionally biased region" description="Polar residues" evidence="2">
    <location>
        <begin position="288"/>
        <end position="301"/>
    </location>
</feature>
<evidence type="ECO:0000256" key="2">
    <source>
        <dbReference type="SAM" id="MobiDB-lite"/>
    </source>
</evidence>
<keyword evidence="5" id="KW-1185">Reference proteome</keyword>
<feature type="region of interest" description="Disordered" evidence="2">
    <location>
        <begin position="1317"/>
        <end position="1355"/>
    </location>
</feature>
<feature type="region of interest" description="Disordered" evidence="2">
    <location>
        <begin position="564"/>
        <end position="592"/>
    </location>
</feature>
<dbReference type="Pfam" id="PF00240">
    <property type="entry name" value="ubiquitin"/>
    <property type="match status" value="1"/>
</dbReference>
<dbReference type="STRING" id="741276.A0A2S5BA74"/>
<feature type="compositionally biased region" description="Basic and acidic residues" evidence="2">
    <location>
        <begin position="146"/>
        <end position="155"/>
    </location>
</feature>
<dbReference type="InterPro" id="IPR029071">
    <property type="entry name" value="Ubiquitin-like_domsf"/>
</dbReference>
<evidence type="ECO:0000313" key="5">
    <source>
        <dbReference type="Proteomes" id="UP000237144"/>
    </source>
</evidence>
<feature type="region of interest" description="Disordered" evidence="2">
    <location>
        <begin position="274"/>
        <end position="309"/>
    </location>
</feature>